<comment type="caution">
    <text evidence="2">The sequence shown here is derived from an EMBL/GenBank/DDBJ whole genome shotgun (WGS) entry which is preliminary data.</text>
</comment>
<accession>A0A9X2RC97</accession>
<dbReference type="PANTHER" id="PTHR41913">
    <property type="entry name" value="DUF1684 DOMAIN-CONTAINING PROTEIN"/>
    <property type="match status" value="1"/>
</dbReference>
<dbReference type="Pfam" id="PF07920">
    <property type="entry name" value="DUF1684"/>
    <property type="match status" value="1"/>
</dbReference>
<protein>
    <submittedName>
        <fullName evidence="2">DUF1684 domain-containing protein</fullName>
    </submittedName>
</protein>
<gene>
    <name evidence="2" type="ORF">NM125_03745</name>
</gene>
<reference evidence="2" key="1">
    <citation type="submission" date="2022-06" db="EMBL/GenBank/DDBJ databases">
        <title>Gracilimonas sp. CAU 1638 isolated from sea sediment.</title>
        <authorList>
            <person name="Kim W."/>
        </authorList>
    </citation>
    <scope>NUCLEOTIDE SEQUENCE</scope>
    <source>
        <strain evidence="2">CAU 1638</strain>
    </source>
</reference>
<dbReference type="AlphaFoldDB" id="A0A9X2RC97"/>
<dbReference type="Proteomes" id="UP001139125">
    <property type="component" value="Unassembled WGS sequence"/>
</dbReference>
<feature type="chain" id="PRO_5040988449" evidence="1">
    <location>
        <begin position="19"/>
        <end position="205"/>
    </location>
</feature>
<evidence type="ECO:0000313" key="3">
    <source>
        <dbReference type="Proteomes" id="UP001139125"/>
    </source>
</evidence>
<sequence>MRTLLLTAVLIVSGMSYALGQQPDTYLINEIKSYQDSLDQAFQNRDTSPLKEEDFERFTGLDYFPINLDYYIKAKFIRTPNQPPFKMPTTTSEVKTYEKYGELHFSVYGRPVSLDVFQSHELRETEKYKNYLFLPFSDETNGEETYGGGRYLEMWIPAGDSVIIDFNKAYNPYCVYNTKYSCPLVPKQNRMDIPVYSGVKDFKKE</sequence>
<proteinExistence type="predicted"/>
<name>A0A9X2RC97_9BACT</name>
<dbReference type="PANTHER" id="PTHR41913:SF1">
    <property type="entry name" value="DUF1684 DOMAIN-CONTAINING PROTEIN"/>
    <property type="match status" value="1"/>
</dbReference>
<dbReference type="RefSeq" id="WP_255133005.1">
    <property type="nucleotide sequence ID" value="NZ_JANDBC010000001.1"/>
</dbReference>
<keyword evidence="3" id="KW-1185">Reference proteome</keyword>
<feature type="signal peptide" evidence="1">
    <location>
        <begin position="1"/>
        <end position="18"/>
    </location>
</feature>
<evidence type="ECO:0000256" key="1">
    <source>
        <dbReference type="SAM" id="SignalP"/>
    </source>
</evidence>
<organism evidence="2 3">
    <name type="scientific">Gracilimonas sediminicola</name>
    <dbReference type="NCBI Taxonomy" id="2952158"/>
    <lineage>
        <taxon>Bacteria</taxon>
        <taxon>Pseudomonadati</taxon>
        <taxon>Balneolota</taxon>
        <taxon>Balneolia</taxon>
        <taxon>Balneolales</taxon>
        <taxon>Balneolaceae</taxon>
        <taxon>Gracilimonas</taxon>
    </lineage>
</organism>
<dbReference type="EMBL" id="JANDBC010000001">
    <property type="protein sequence ID" value="MCP9290696.1"/>
    <property type="molecule type" value="Genomic_DNA"/>
</dbReference>
<keyword evidence="1" id="KW-0732">Signal</keyword>
<dbReference type="InterPro" id="IPR012467">
    <property type="entry name" value="DUF1684"/>
</dbReference>
<evidence type="ECO:0000313" key="2">
    <source>
        <dbReference type="EMBL" id="MCP9290696.1"/>
    </source>
</evidence>